<sequence>MAMAAVSSELRSVDFQRGIPLKTYGRKKTTPLPLSAAHLSGHSPAARARPTRATDESPAAPSSIARNGSMTAPPGVEGKDSENLFRSPASSSADNANLTPRSAPSSSHARKKKTGKGQAKKAVKVNKPRKRRLPVNELIMVPSDVADLDLRPPGSSEEETDPIEEELLPTDCGRRDEVATAPSTTLSSLRKALRLPPPTNVLPPRKRIIPRSTISDQGCDGFATSELSIPIRQKLRKARKSGFVATTGTLELSLGPSPDIVFQRDELKSEVEPTQLLEKPPHGDEAYWAGTDQTSYHADLDSSEPTQCVADLPSRRKTRRMVTFEDQVIEAQLASISAPRRPNVSESESSSESSDGESASSADDECDQIGDDADAFRREDDSIHHHPAVYRRPDTERHSQRSILTTATLASRRKRKRRASIDLFVRENKLEAMEDGQACTPPMGQAHPRAQYRSWMEVREDIQDDYPVVYDGANQLQRDHNHVAPLTSRGKGLRRRPSSILKPSPRQPQPDGSLTSSALQRNTTSNRRRSLVDATASRYFSTAQRALKSPPPRDHSNTPRRVDAGSIPTSAQSVVSISSDSSSSDGEEEVEEDEEEDEGLFEAEQPHPSSSLNLLRKDGMQEWLSPRTVDSSRALGNLTRRISGQFGTSGIRRGPSLPFKPPFIRPS</sequence>
<dbReference type="EMBL" id="JAMKPW020000004">
    <property type="protein sequence ID" value="KAK8219277.1"/>
    <property type="molecule type" value="Genomic_DNA"/>
</dbReference>
<accession>A0ACC3SLD1</accession>
<proteinExistence type="predicted"/>
<organism evidence="1 2">
    <name type="scientific">Zalaria obscura</name>
    <dbReference type="NCBI Taxonomy" id="2024903"/>
    <lineage>
        <taxon>Eukaryota</taxon>
        <taxon>Fungi</taxon>
        <taxon>Dikarya</taxon>
        <taxon>Ascomycota</taxon>
        <taxon>Pezizomycotina</taxon>
        <taxon>Dothideomycetes</taxon>
        <taxon>Dothideomycetidae</taxon>
        <taxon>Dothideales</taxon>
        <taxon>Zalariaceae</taxon>
        <taxon>Zalaria</taxon>
    </lineage>
</organism>
<name>A0ACC3SLD1_9PEZI</name>
<evidence type="ECO:0000313" key="2">
    <source>
        <dbReference type="Proteomes" id="UP001320706"/>
    </source>
</evidence>
<gene>
    <name evidence="1" type="ORF">M8818_001011</name>
</gene>
<protein>
    <submittedName>
        <fullName evidence="1">Uncharacterized protein</fullName>
    </submittedName>
</protein>
<evidence type="ECO:0000313" key="1">
    <source>
        <dbReference type="EMBL" id="KAK8219277.1"/>
    </source>
</evidence>
<dbReference type="Proteomes" id="UP001320706">
    <property type="component" value="Unassembled WGS sequence"/>
</dbReference>
<comment type="caution">
    <text evidence="1">The sequence shown here is derived from an EMBL/GenBank/DDBJ whole genome shotgun (WGS) entry which is preliminary data.</text>
</comment>
<reference evidence="1" key="1">
    <citation type="submission" date="2024-02" db="EMBL/GenBank/DDBJ databases">
        <title>Metagenome Assembled Genome of Zalaria obscura JY119.</title>
        <authorList>
            <person name="Vighnesh L."/>
            <person name="Jagadeeshwari U."/>
            <person name="Venkata Ramana C."/>
            <person name="Sasikala C."/>
        </authorList>
    </citation>
    <scope>NUCLEOTIDE SEQUENCE</scope>
    <source>
        <strain evidence="1">JY119</strain>
    </source>
</reference>
<keyword evidence="2" id="KW-1185">Reference proteome</keyword>